<organism evidence="1 2">
    <name type="scientific">Rhizobium laguerreae</name>
    <dbReference type="NCBI Taxonomy" id="1076926"/>
    <lineage>
        <taxon>Bacteria</taxon>
        <taxon>Pseudomonadati</taxon>
        <taxon>Pseudomonadota</taxon>
        <taxon>Alphaproteobacteria</taxon>
        <taxon>Hyphomicrobiales</taxon>
        <taxon>Rhizobiaceae</taxon>
        <taxon>Rhizobium/Agrobacterium group</taxon>
        <taxon>Rhizobium</taxon>
    </lineage>
</organism>
<comment type="caution">
    <text evidence="1">The sequence shown here is derived from an EMBL/GenBank/DDBJ whole genome shotgun (WGS) entry which is preliminary data.</text>
</comment>
<evidence type="ECO:0000313" key="2">
    <source>
        <dbReference type="Proteomes" id="UP000468864"/>
    </source>
</evidence>
<dbReference type="EMBL" id="WUEP01000022">
    <property type="protein sequence ID" value="NEH94310.1"/>
    <property type="molecule type" value="Genomic_DNA"/>
</dbReference>
<name>A0A6N9ZMZ1_9HYPH</name>
<sequence length="76" mass="8584">MVYLQYLLTFDDDDIELVTNVVHDWCKACHVPLESELGLEAMRFAVGRTLVGEKSPAALTEAVTIHMHVESFRHPS</sequence>
<accession>A0A6N9ZMZ1</accession>
<dbReference type="Proteomes" id="UP000468864">
    <property type="component" value="Unassembled WGS sequence"/>
</dbReference>
<gene>
    <name evidence="1" type="ORF">GR206_25415</name>
</gene>
<dbReference type="RefSeq" id="WP_163881750.1">
    <property type="nucleotide sequence ID" value="NZ_WUEP01000022.1"/>
</dbReference>
<evidence type="ECO:0000313" key="1">
    <source>
        <dbReference type="EMBL" id="NEH94310.1"/>
    </source>
</evidence>
<protein>
    <submittedName>
        <fullName evidence="1">Uncharacterized protein</fullName>
    </submittedName>
</protein>
<reference evidence="1 2" key="1">
    <citation type="submission" date="2019-12" db="EMBL/GenBank/DDBJ databases">
        <title>Rhizobium genotypes associated with high levels of biological nitrogen fixation by grain legumes in a temperate-maritime cropping system.</title>
        <authorList>
            <person name="Maluk M."/>
            <person name="Francesc Ferrando Molina F."/>
            <person name="Lopez Del Egido L."/>
            <person name="Lafos M."/>
            <person name="Langarica-Fuentes A."/>
            <person name="Gebre Yohannes G."/>
            <person name="Young M.W."/>
            <person name="Martin P."/>
            <person name="Gantlett R."/>
            <person name="Kenicer G."/>
            <person name="Hawes C."/>
            <person name="Begg G.S."/>
            <person name="Quilliam R.S."/>
            <person name="Squire G.R."/>
            <person name="Poole P.S."/>
            <person name="Young P.W."/>
            <person name="Iannetta P.M."/>
            <person name="James E.K."/>
        </authorList>
    </citation>
    <scope>NUCLEOTIDE SEQUENCE [LARGE SCALE GENOMIC DNA]</scope>
    <source>
        <strain evidence="1 2">JHI2449</strain>
    </source>
</reference>
<dbReference type="AlphaFoldDB" id="A0A6N9ZMZ1"/>
<proteinExistence type="predicted"/>